<organism evidence="1 2">
    <name type="scientific">Meloidogyne graminicola</name>
    <dbReference type="NCBI Taxonomy" id="189291"/>
    <lineage>
        <taxon>Eukaryota</taxon>
        <taxon>Metazoa</taxon>
        <taxon>Ecdysozoa</taxon>
        <taxon>Nematoda</taxon>
        <taxon>Chromadorea</taxon>
        <taxon>Rhabditida</taxon>
        <taxon>Tylenchina</taxon>
        <taxon>Tylenchomorpha</taxon>
        <taxon>Tylenchoidea</taxon>
        <taxon>Meloidogynidae</taxon>
        <taxon>Meloidogyninae</taxon>
        <taxon>Meloidogyne</taxon>
    </lineage>
</organism>
<dbReference type="EMBL" id="JABEBT010000043">
    <property type="protein sequence ID" value="KAF7635394.1"/>
    <property type="molecule type" value="Genomic_DNA"/>
</dbReference>
<proteinExistence type="predicted"/>
<name>A0A8S9ZPL6_9BILA</name>
<protein>
    <submittedName>
        <fullName evidence="1">Uncharacterized protein</fullName>
    </submittedName>
</protein>
<dbReference type="AlphaFoldDB" id="A0A8S9ZPL6"/>
<evidence type="ECO:0000313" key="1">
    <source>
        <dbReference type="EMBL" id="KAF7635394.1"/>
    </source>
</evidence>
<evidence type="ECO:0000313" key="2">
    <source>
        <dbReference type="Proteomes" id="UP000605970"/>
    </source>
</evidence>
<gene>
    <name evidence="1" type="ORF">Mgra_00005214</name>
</gene>
<comment type="caution">
    <text evidence="1">The sequence shown here is derived from an EMBL/GenBank/DDBJ whole genome shotgun (WGS) entry which is preliminary data.</text>
</comment>
<keyword evidence="2" id="KW-1185">Reference proteome</keyword>
<accession>A0A8S9ZPL6</accession>
<dbReference type="Proteomes" id="UP000605970">
    <property type="component" value="Unassembled WGS sequence"/>
</dbReference>
<sequence length="81" mass="9874">MLWKSNNKPDFLFYPEQPKERNKREVIYGLYSECENANIYIAFGDRWLGLEDIKSDIERQKEFKCFIISTQKTSKWKKNKF</sequence>
<reference evidence="1" key="1">
    <citation type="journal article" date="2020" name="Ecol. Evol.">
        <title>Genome structure and content of the rice root-knot nematode (Meloidogyne graminicola).</title>
        <authorList>
            <person name="Phan N.T."/>
            <person name="Danchin E.G.J."/>
            <person name="Klopp C."/>
            <person name="Perfus-Barbeoch L."/>
            <person name="Kozlowski D.K."/>
            <person name="Koutsovoulos G.D."/>
            <person name="Lopez-Roques C."/>
            <person name="Bouchez O."/>
            <person name="Zahm M."/>
            <person name="Besnard G."/>
            <person name="Bellafiore S."/>
        </authorList>
    </citation>
    <scope>NUCLEOTIDE SEQUENCE</scope>
    <source>
        <strain evidence="1">VN-18</strain>
    </source>
</reference>